<name>A0A843VQB8_COLES</name>
<dbReference type="AlphaFoldDB" id="A0A843VQB8"/>
<gene>
    <name evidence="2" type="ORF">Taro_034068</name>
</gene>
<dbReference type="PANTHER" id="PTHR35488">
    <property type="entry name" value="OS05G0358900 PROTEIN-RELATED"/>
    <property type="match status" value="1"/>
</dbReference>
<dbReference type="EMBL" id="NMUH01002657">
    <property type="protein sequence ID" value="MQM01313.1"/>
    <property type="molecule type" value="Genomic_DNA"/>
</dbReference>
<protein>
    <submittedName>
        <fullName evidence="2">Uncharacterized protein</fullName>
    </submittedName>
</protein>
<comment type="caution">
    <text evidence="2">The sequence shown here is derived from an EMBL/GenBank/DDBJ whole genome shotgun (WGS) entry which is preliminary data.</text>
</comment>
<dbReference type="PANTHER" id="PTHR35488:SF2">
    <property type="entry name" value="OS05G0358900 PROTEIN"/>
    <property type="match status" value="1"/>
</dbReference>
<proteinExistence type="predicted"/>
<dbReference type="OrthoDB" id="1913474at2759"/>
<reference evidence="2" key="1">
    <citation type="submission" date="2017-07" db="EMBL/GenBank/DDBJ databases">
        <title>Taro Niue Genome Assembly and Annotation.</title>
        <authorList>
            <person name="Atibalentja N."/>
            <person name="Keating K."/>
            <person name="Fields C.J."/>
        </authorList>
    </citation>
    <scope>NUCLEOTIDE SEQUENCE</scope>
    <source>
        <strain evidence="2">Niue_2</strain>
        <tissue evidence="2">Leaf</tissue>
    </source>
</reference>
<evidence type="ECO:0000313" key="3">
    <source>
        <dbReference type="Proteomes" id="UP000652761"/>
    </source>
</evidence>
<organism evidence="2 3">
    <name type="scientific">Colocasia esculenta</name>
    <name type="common">Wild taro</name>
    <name type="synonym">Arum esculentum</name>
    <dbReference type="NCBI Taxonomy" id="4460"/>
    <lineage>
        <taxon>Eukaryota</taxon>
        <taxon>Viridiplantae</taxon>
        <taxon>Streptophyta</taxon>
        <taxon>Embryophyta</taxon>
        <taxon>Tracheophyta</taxon>
        <taxon>Spermatophyta</taxon>
        <taxon>Magnoliopsida</taxon>
        <taxon>Liliopsida</taxon>
        <taxon>Araceae</taxon>
        <taxon>Aroideae</taxon>
        <taxon>Colocasieae</taxon>
        <taxon>Colocasia</taxon>
    </lineage>
</organism>
<dbReference type="Proteomes" id="UP000652761">
    <property type="component" value="Unassembled WGS sequence"/>
</dbReference>
<sequence length="208" mass="22898">MTSSKSPVFPMPEPQHYSDDGFDPRLHHFQAMDETTRHGNRETTFRDALGGFMLQKPTRLEDDQFGGGSPKNHRGSRWWRNTLLFFKRKRSRSTTGEGRSGRHHAGQRIGGAPLTPACSTLSYPSSPWPVYSTESSDAGSWTPYRSRVVTGWGCRLSCAGPPGRRLAEVGNVEVPYLCLRDSVASGASPPSASYLSQPPASVPIYLVT</sequence>
<evidence type="ECO:0000313" key="2">
    <source>
        <dbReference type="EMBL" id="MQM01313.1"/>
    </source>
</evidence>
<accession>A0A843VQB8</accession>
<keyword evidence="3" id="KW-1185">Reference proteome</keyword>
<feature type="region of interest" description="Disordered" evidence="1">
    <location>
        <begin position="90"/>
        <end position="113"/>
    </location>
</feature>
<evidence type="ECO:0000256" key="1">
    <source>
        <dbReference type="SAM" id="MobiDB-lite"/>
    </source>
</evidence>